<proteinExistence type="predicted"/>
<feature type="compositionally biased region" description="Basic and acidic residues" evidence="1">
    <location>
        <begin position="348"/>
        <end position="362"/>
    </location>
</feature>
<keyword evidence="4" id="KW-1185">Reference proteome</keyword>
<dbReference type="Pfam" id="PF08588">
    <property type="entry name" value="Duc1"/>
    <property type="match status" value="1"/>
</dbReference>
<feature type="compositionally biased region" description="Basic and acidic residues" evidence="1">
    <location>
        <begin position="398"/>
        <end position="411"/>
    </location>
</feature>
<reference evidence="3" key="1">
    <citation type="submission" date="2022-06" db="EMBL/GenBank/DDBJ databases">
        <title>Complete genome sequences of two strains of the flax pathogen Septoria linicola.</title>
        <authorList>
            <person name="Lapalu N."/>
            <person name="Simon A."/>
            <person name="Demenou B."/>
            <person name="Paumier D."/>
            <person name="Guillot M.-P."/>
            <person name="Gout L."/>
            <person name="Valade R."/>
        </authorList>
    </citation>
    <scope>NUCLEOTIDE SEQUENCE</scope>
    <source>
        <strain evidence="3">SE15195</strain>
    </source>
</reference>
<gene>
    <name evidence="3" type="ORF">Slin15195_G053880</name>
</gene>
<feature type="compositionally biased region" description="Basic and acidic residues" evidence="1">
    <location>
        <begin position="319"/>
        <end position="329"/>
    </location>
</feature>
<feature type="region of interest" description="Disordered" evidence="1">
    <location>
        <begin position="186"/>
        <end position="209"/>
    </location>
</feature>
<dbReference type="EMBL" id="CP099421">
    <property type="protein sequence ID" value="USW52069.1"/>
    <property type="molecule type" value="Genomic_DNA"/>
</dbReference>
<evidence type="ECO:0000313" key="3">
    <source>
        <dbReference type="EMBL" id="USW52069.1"/>
    </source>
</evidence>
<name>A0A9Q9AMK1_9PEZI</name>
<dbReference type="AlphaFoldDB" id="A0A9Q9AMK1"/>
<dbReference type="InterPro" id="IPR013897">
    <property type="entry name" value="Duc1"/>
</dbReference>
<feature type="region of interest" description="Disordered" evidence="1">
    <location>
        <begin position="398"/>
        <end position="417"/>
    </location>
</feature>
<dbReference type="PANTHER" id="PTHR34826">
    <property type="entry name" value="UPF0590 PROTEIN C409.17C"/>
    <property type="match status" value="1"/>
</dbReference>
<feature type="compositionally biased region" description="Polar residues" evidence="1">
    <location>
        <begin position="334"/>
        <end position="347"/>
    </location>
</feature>
<dbReference type="Proteomes" id="UP001056384">
    <property type="component" value="Chromosome 4"/>
</dbReference>
<evidence type="ECO:0000256" key="1">
    <source>
        <dbReference type="SAM" id="MobiDB-lite"/>
    </source>
</evidence>
<evidence type="ECO:0000313" key="4">
    <source>
        <dbReference type="Proteomes" id="UP001056384"/>
    </source>
</evidence>
<protein>
    <recommendedName>
        <fullName evidence="2">Domain of unknown function at the cortex 1 domain-containing protein</fullName>
    </recommendedName>
</protein>
<sequence length="417" mass="46164">MASAIKSKVAGLASSSSSTTVTSEEADQYKLLVTAGASYDQEKHKIVKVNTGEATYVENDFLRAKVNVRVRGFRGLPSSSPSTSDYFSDPLHEKDQYSLGFSFVPKQDLPSIDTVWGNDLDHPIRDRLPPGFNTAFRIVKEFIDPGLACDVYADEPWLYGPSLSCWFALRIGDEYADDADFPAPGVLQDGADGSGNKERQAGGLPDNNEKRRKFFLSPENRKNFTFKRGRLYQGDFYNPYLDFANFALKLPGFSLKVIKYIGDKTHCLRYVFKNRDTGDVYFNVNFTLLWGEKLQQAMEEDRKKDAATDDSTLNGVVAEHVKDDAKGDATDGGSKSQTSTSDAAANTTKHDEQEARDTEERTPSVPATMQLHPGDHFAAADSGSTATKDEAIDEIDRLLRETSTKQKREGPLLDDVG</sequence>
<organism evidence="3 4">
    <name type="scientific">Septoria linicola</name>
    <dbReference type="NCBI Taxonomy" id="215465"/>
    <lineage>
        <taxon>Eukaryota</taxon>
        <taxon>Fungi</taxon>
        <taxon>Dikarya</taxon>
        <taxon>Ascomycota</taxon>
        <taxon>Pezizomycotina</taxon>
        <taxon>Dothideomycetes</taxon>
        <taxon>Dothideomycetidae</taxon>
        <taxon>Mycosphaerellales</taxon>
        <taxon>Mycosphaerellaceae</taxon>
        <taxon>Septoria</taxon>
    </lineage>
</organism>
<feature type="domain" description="Domain of unknown function at the cortex 1" evidence="2">
    <location>
        <begin position="30"/>
        <end position="288"/>
    </location>
</feature>
<evidence type="ECO:0000259" key="2">
    <source>
        <dbReference type="Pfam" id="PF08588"/>
    </source>
</evidence>
<dbReference type="PANTHER" id="PTHR34826:SF2">
    <property type="entry name" value="UPF0590 PROTEIN C409.17C"/>
    <property type="match status" value="1"/>
</dbReference>
<accession>A0A9Q9AMK1</accession>
<feature type="region of interest" description="Disordered" evidence="1">
    <location>
        <begin position="301"/>
        <end position="391"/>
    </location>
</feature>